<evidence type="ECO:0000313" key="3">
    <source>
        <dbReference type="Proteomes" id="UP000236161"/>
    </source>
</evidence>
<evidence type="ECO:0000313" key="2">
    <source>
        <dbReference type="EMBL" id="PKA53264.1"/>
    </source>
</evidence>
<reference evidence="2 3" key="1">
    <citation type="journal article" date="2017" name="Nature">
        <title>The Apostasia genome and the evolution of orchids.</title>
        <authorList>
            <person name="Zhang G.Q."/>
            <person name="Liu K.W."/>
            <person name="Li Z."/>
            <person name="Lohaus R."/>
            <person name="Hsiao Y.Y."/>
            <person name="Niu S.C."/>
            <person name="Wang J.Y."/>
            <person name="Lin Y.C."/>
            <person name="Xu Q."/>
            <person name="Chen L.J."/>
            <person name="Yoshida K."/>
            <person name="Fujiwara S."/>
            <person name="Wang Z.W."/>
            <person name="Zhang Y.Q."/>
            <person name="Mitsuda N."/>
            <person name="Wang M."/>
            <person name="Liu G.H."/>
            <person name="Pecoraro L."/>
            <person name="Huang H.X."/>
            <person name="Xiao X.J."/>
            <person name="Lin M."/>
            <person name="Wu X.Y."/>
            <person name="Wu W.L."/>
            <person name="Chen Y.Y."/>
            <person name="Chang S.B."/>
            <person name="Sakamoto S."/>
            <person name="Ohme-Takagi M."/>
            <person name="Yagi M."/>
            <person name="Zeng S.J."/>
            <person name="Shen C.Y."/>
            <person name="Yeh C.M."/>
            <person name="Luo Y.B."/>
            <person name="Tsai W.C."/>
            <person name="Van de Peer Y."/>
            <person name="Liu Z.J."/>
        </authorList>
    </citation>
    <scope>NUCLEOTIDE SEQUENCE [LARGE SCALE GENOMIC DNA]</scope>
    <source>
        <strain evidence="3">cv. Shenzhen</strain>
        <tissue evidence="2">Stem</tissue>
    </source>
</reference>
<dbReference type="AlphaFoldDB" id="A0A2I0ACJ2"/>
<keyword evidence="3" id="KW-1185">Reference proteome</keyword>
<dbReference type="PANTHER" id="PTHR26312:SF123">
    <property type="entry name" value="TETRATRICOPEPTIDE REPEAT (TPR)-LIKE SUPERFAMILY PROTEIN"/>
    <property type="match status" value="1"/>
</dbReference>
<proteinExistence type="predicted"/>
<feature type="compositionally biased region" description="Gly residues" evidence="1">
    <location>
        <begin position="124"/>
        <end position="142"/>
    </location>
</feature>
<accession>A0A2I0ACJ2</accession>
<dbReference type="OrthoDB" id="439046at2759"/>
<feature type="region of interest" description="Disordered" evidence="1">
    <location>
        <begin position="124"/>
        <end position="147"/>
    </location>
</feature>
<dbReference type="Proteomes" id="UP000236161">
    <property type="component" value="Unassembled WGS sequence"/>
</dbReference>
<gene>
    <name evidence="2" type="ORF">AXF42_Ash009994</name>
</gene>
<organism evidence="2 3">
    <name type="scientific">Apostasia shenzhenica</name>
    <dbReference type="NCBI Taxonomy" id="1088818"/>
    <lineage>
        <taxon>Eukaryota</taxon>
        <taxon>Viridiplantae</taxon>
        <taxon>Streptophyta</taxon>
        <taxon>Embryophyta</taxon>
        <taxon>Tracheophyta</taxon>
        <taxon>Spermatophyta</taxon>
        <taxon>Magnoliopsida</taxon>
        <taxon>Liliopsida</taxon>
        <taxon>Asparagales</taxon>
        <taxon>Orchidaceae</taxon>
        <taxon>Apostasioideae</taxon>
        <taxon>Apostasia</taxon>
    </lineage>
</organism>
<protein>
    <submittedName>
        <fullName evidence="2">Uncharacterized protein</fullName>
    </submittedName>
</protein>
<name>A0A2I0ACJ2_9ASPA</name>
<dbReference type="InterPro" id="IPR011990">
    <property type="entry name" value="TPR-like_helical_dom_sf"/>
</dbReference>
<sequence>MRTAIIVPGGSMSPLAEIAGLSPRHDAGLSFHRRSRSSKLTLDLQERRYRQSPISTTTSPMRRVRSDSDLLRLPPLSHRWSPPVRLEVEEDKEIDLATGLWIGWGAAAVAEKVDIAEIEYSGGGMGSGKKMGRGSGGEGNGGADRDEDRRIESYYQEMLRADPANPLLLRNYGKFLHEVEGDLKGAEDCYGRAILASPGDGELLSLYGQLVWESHRDCKRAESYYERAVQASPDDWYSLSLSLSLSFFYVIRWRLIEIFFGGVIFIFVNVINETGNGDGFLGSYVMGSYAHFLWEAEEEEGDGGGEISSSSRWAKAF</sequence>
<dbReference type="Gene3D" id="1.25.40.10">
    <property type="entry name" value="Tetratricopeptide repeat domain"/>
    <property type="match status" value="1"/>
</dbReference>
<dbReference type="PANTHER" id="PTHR26312">
    <property type="entry name" value="TETRATRICOPEPTIDE REPEAT PROTEIN 5"/>
    <property type="match status" value="1"/>
</dbReference>
<evidence type="ECO:0000256" key="1">
    <source>
        <dbReference type="SAM" id="MobiDB-lite"/>
    </source>
</evidence>
<dbReference type="SUPFAM" id="SSF48452">
    <property type="entry name" value="TPR-like"/>
    <property type="match status" value="1"/>
</dbReference>
<dbReference type="EMBL" id="KZ451999">
    <property type="protein sequence ID" value="PKA53264.1"/>
    <property type="molecule type" value="Genomic_DNA"/>
</dbReference>